<evidence type="ECO:0000256" key="1">
    <source>
        <dbReference type="SAM" id="MobiDB-lite"/>
    </source>
</evidence>
<organism evidence="2 3">
    <name type="scientific">Dendrobium catenatum</name>
    <dbReference type="NCBI Taxonomy" id="906689"/>
    <lineage>
        <taxon>Eukaryota</taxon>
        <taxon>Viridiplantae</taxon>
        <taxon>Streptophyta</taxon>
        <taxon>Embryophyta</taxon>
        <taxon>Tracheophyta</taxon>
        <taxon>Spermatophyta</taxon>
        <taxon>Magnoliopsida</taxon>
        <taxon>Liliopsida</taxon>
        <taxon>Asparagales</taxon>
        <taxon>Orchidaceae</taxon>
        <taxon>Epidendroideae</taxon>
        <taxon>Malaxideae</taxon>
        <taxon>Dendrobiinae</taxon>
        <taxon>Dendrobium</taxon>
    </lineage>
</organism>
<protein>
    <submittedName>
        <fullName evidence="2">Uncharacterized protein</fullName>
    </submittedName>
</protein>
<gene>
    <name evidence="2" type="ORF">MA16_Dca017516</name>
</gene>
<name>A0A2I0X3V4_9ASPA</name>
<dbReference type="EMBL" id="KZ502182">
    <property type="protein sequence ID" value="PKU82583.1"/>
    <property type="molecule type" value="Genomic_DNA"/>
</dbReference>
<dbReference type="AlphaFoldDB" id="A0A2I0X3V4"/>
<reference evidence="2 3" key="1">
    <citation type="journal article" date="2016" name="Sci. Rep.">
        <title>The Dendrobium catenatum Lindl. genome sequence provides insights into polysaccharide synthase, floral development and adaptive evolution.</title>
        <authorList>
            <person name="Zhang G.Q."/>
            <person name="Xu Q."/>
            <person name="Bian C."/>
            <person name="Tsai W.C."/>
            <person name="Yeh C.M."/>
            <person name="Liu K.W."/>
            <person name="Yoshida K."/>
            <person name="Zhang L.S."/>
            <person name="Chang S.B."/>
            <person name="Chen F."/>
            <person name="Shi Y."/>
            <person name="Su Y.Y."/>
            <person name="Zhang Y.Q."/>
            <person name="Chen L.J."/>
            <person name="Yin Y."/>
            <person name="Lin M."/>
            <person name="Huang H."/>
            <person name="Deng H."/>
            <person name="Wang Z.W."/>
            <person name="Zhu S.L."/>
            <person name="Zhao X."/>
            <person name="Deng C."/>
            <person name="Niu S.C."/>
            <person name="Huang J."/>
            <person name="Wang M."/>
            <person name="Liu G.H."/>
            <person name="Yang H.J."/>
            <person name="Xiao X.J."/>
            <person name="Hsiao Y.Y."/>
            <person name="Wu W.L."/>
            <person name="Chen Y.Y."/>
            <person name="Mitsuda N."/>
            <person name="Ohme-Takagi M."/>
            <person name="Luo Y.B."/>
            <person name="Van de Peer Y."/>
            <person name="Liu Z.J."/>
        </authorList>
    </citation>
    <scope>NUCLEOTIDE SEQUENCE [LARGE SCALE GENOMIC DNA]</scope>
    <source>
        <tissue evidence="2">The whole plant</tissue>
    </source>
</reference>
<sequence length="78" mass="8557">MGASKCRVWPVRSASVGSSEESGLERGRHATSRNAERCWPTQARPARGAECGHEHGIMLQARFPVQPDPPQTYKLVGK</sequence>
<reference evidence="2 3" key="2">
    <citation type="journal article" date="2017" name="Nature">
        <title>The Apostasia genome and the evolution of orchids.</title>
        <authorList>
            <person name="Zhang G.Q."/>
            <person name="Liu K.W."/>
            <person name="Li Z."/>
            <person name="Lohaus R."/>
            <person name="Hsiao Y.Y."/>
            <person name="Niu S.C."/>
            <person name="Wang J.Y."/>
            <person name="Lin Y.C."/>
            <person name="Xu Q."/>
            <person name="Chen L.J."/>
            <person name="Yoshida K."/>
            <person name="Fujiwara S."/>
            <person name="Wang Z.W."/>
            <person name="Zhang Y.Q."/>
            <person name="Mitsuda N."/>
            <person name="Wang M."/>
            <person name="Liu G.H."/>
            <person name="Pecoraro L."/>
            <person name="Huang H.X."/>
            <person name="Xiao X.J."/>
            <person name="Lin M."/>
            <person name="Wu X.Y."/>
            <person name="Wu W.L."/>
            <person name="Chen Y.Y."/>
            <person name="Chang S.B."/>
            <person name="Sakamoto S."/>
            <person name="Ohme-Takagi M."/>
            <person name="Yagi M."/>
            <person name="Zeng S.J."/>
            <person name="Shen C.Y."/>
            <person name="Yeh C.M."/>
            <person name="Luo Y.B."/>
            <person name="Tsai W.C."/>
            <person name="Van de Peer Y."/>
            <person name="Liu Z.J."/>
        </authorList>
    </citation>
    <scope>NUCLEOTIDE SEQUENCE [LARGE SCALE GENOMIC DNA]</scope>
    <source>
        <tissue evidence="2">The whole plant</tissue>
    </source>
</reference>
<feature type="region of interest" description="Disordered" evidence="1">
    <location>
        <begin position="1"/>
        <end position="37"/>
    </location>
</feature>
<keyword evidence="3" id="KW-1185">Reference proteome</keyword>
<accession>A0A2I0X3V4</accession>
<dbReference type="Proteomes" id="UP000233837">
    <property type="component" value="Unassembled WGS sequence"/>
</dbReference>
<evidence type="ECO:0000313" key="2">
    <source>
        <dbReference type="EMBL" id="PKU82583.1"/>
    </source>
</evidence>
<proteinExistence type="predicted"/>
<evidence type="ECO:0000313" key="3">
    <source>
        <dbReference type="Proteomes" id="UP000233837"/>
    </source>
</evidence>